<accession>A0A7X5Y811</accession>
<dbReference type="EMBL" id="JAATJC010000001">
    <property type="protein sequence ID" value="NJC06540.1"/>
    <property type="molecule type" value="Genomic_DNA"/>
</dbReference>
<comment type="caution">
    <text evidence="1">The sequence shown here is derived from an EMBL/GenBank/DDBJ whole genome shotgun (WGS) entry which is preliminary data.</text>
</comment>
<protein>
    <recommendedName>
        <fullName evidence="3">Lipoprotein</fullName>
    </recommendedName>
</protein>
<evidence type="ECO:0000313" key="1">
    <source>
        <dbReference type="EMBL" id="NJC06540.1"/>
    </source>
</evidence>
<name>A0A7X5Y811_9SPHN</name>
<organism evidence="1 2">
    <name type="scientific">Sphingomonas kaistensis</name>
    <dbReference type="NCBI Taxonomy" id="298708"/>
    <lineage>
        <taxon>Bacteria</taxon>
        <taxon>Pseudomonadati</taxon>
        <taxon>Pseudomonadota</taxon>
        <taxon>Alphaproteobacteria</taxon>
        <taxon>Sphingomonadales</taxon>
        <taxon>Sphingomonadaceae</taxon>
        <taxon>Sphingomonas</taxon>
    </lineage>
</organism>
<dbReference type="RefSeq" id="WP_168069821.1">
    <property type="nucleotide sequence ID" value="NZ_JAATJC010000001.1"/>
</dbReference>
<reference evidence="1 2" key="1">
    <citation type="submission" date="2020-03" db="EMBL/GenBank/DDBJ databases">
        <title>Genomic Encyclopedia of Type Strains, Phase IV (KMG-IV): sequencing the most valuable type-strain genomes for metagenomic binning, comparative biology and taxonomic classification.</title>
        <authorList>
            <person name="Goeker M."/>
        </authorList>
    </citation>
    <scope>NUCLEOTIDE SEQUENCE [LARGE SCALE GENOMIC DNA]</scope>
    <source>
        <strain evidence="1 2">DSM 16846</strain>
    </source>
</reference>
<sequence>MRVILICVAALVLAGCKPSLEEQARAGLRSKLKDAETAQFIELRKDSLGRICGQVNSKNSFGAYAGYSHFYVWDKLVHVDDDDSDFKLAREMCKNA</sequence>
<dbReference type="PROSITE" id="PS51257">
    <property type="entry name" value="PROKAR_LIPOPROTEIN"/>
    <property type="match status" value="1"/>
</dbReference>
<dbReference type="AlphaFoldDB" id="A0A7X5Y811"/>
<keyword evidence="2" id="KW-1185">Reference proteome</keyword>
<evidence type="ECO:0000313" key="2">
    <source>
        <dbReference type="Proteomes" id="UP000558192"/>
    </source>
</evidence>
<gene>
    <name evidence="1" type="ORF">GGQ97_002333</name>
</gene>
<dbReference type="Proteomes" id="UP000558192">
    <property type="component" value="Unassembled WGS sequence"/>
</dbReference>
<evidence type="ECO:0008006" key="3">
    <source>
        <dbReference type="Google" id="ProtNLM"/>
    </source>
</evidence>
<proteinExistence type="predicted"/>